<gene>
    <name evidence="2" type="ORF">C2845_PM16G02340</name>
</gene>
<protein>
    <submittedName>
        <fullName evidence="2">Uncharacterized protein</fullName>
    </submittedName>
</protein>
<dbReference type="OrthoDB" id="718682at2759"/>
<dbReference type="EMBL" id="PQIB02000015">
    <property type="protein sequence ID" value="RLM65362.1"/>
    <property type="molecule type" value="Genomic_DNA"/>
</dbReference>
<evidence type="ECO:0000313" key="3">
    <source>
        <dbReference type="Proteomes" id="UP000275267"/>
    </source>
</evidence>
<reference evidence="3" key="1">
    <citation type="journal article" date="2019" name="Nat. Commun.">
        <title>The genome of broomcorn millet.</title>
        <authorList>
            <person name="Zou C."/>
            <person name="Miki D."/>
            <person name="Li D."/>
            <person name="Tang Q."/>
            <person name="Xiao L."/>
            <person name="Rajput S."/>
            <person name="Deng P."/>
            <person name="Jia W."/>
            <person name="Huang R."/>
            <person name="Zhang M."/>
            <person name="Sun Y."/>
            <person name="Hu J."/>
            <person name="Fu X."/>
            <person name="Schnable P.S."/>
            <person name="Li F."/>
            <person name="Zhang H."/>
            <person name="Feng B."/>
            <person name="Zhu X."/>
            <person name="Liu R."/>
            <person name="Schnable J.C."/>
            <person name="Zhu J.-K."/>
            <person name="Zhang H."/>
        </authorList>
    </citation>
    <scope>NUCLEOTIDE SEQUENCE [LARGE SCALE GENOMIC DNA]</scope>
</reference>
<organism evidence="2 3">
    <name type="scientific">Panicum miliaceum</name>
    <name type="common">Proso millet</name>
    <name type="synonym">Broomcorn millet</name>
    <dbReference type="NCBI Taxonomy" id="4540"/>
    <lineage>
        <taxon>Eukaryota</taxon>
        <taxon>Viridiplantae</taxon>
        <taxon>Streptophyta</taxon>
        <taxon>Embryophyta</taxon>
        <taxon>Tracheophyta</taxon>
        <taxon>Spermatophyta</taxon>
        <taxon>Magnoliopsida</taxon>
        <taxon>Liliopsida</taxon>
        <taxon>Poales</taxon>
        <taxon>Poaceae</taxon>
        <taxon>PACMAD clade</taxon>
        <taxon>Panicoideae</taxon>
        <taxon>Panicodae</taxon>
        <taxon>Paniceae</taxon>
        <taxon>Panicinae</taxon>
        <taxon>Panicum</taxon>
        <taxon>Panicum sect. Panicum</taxon>
    </lineage>
</organism>
<keyword evidence="3" id="KW-1185">Reference proteome</keyword>
<feature type="compositionally biased region" description="Acidic residues" evidence="1">
    <location>
        <begin position="142"/>
        <end position="151"/>
    </location>
</feature>
<name>A0A3L6PUI3_PANMI</name>
<feature type="compositionally biased region" description="Polar residues" evidence="1">
    <location>
        <begin position="126"/>
        <end position="139"/>
    </location>
</feature>
<accession>A0A3L6PUI3</accession>
<sequence>MAEYRLYDSPRLGGPQHTRANFCQYLGWYHSATQYKLRQKRTGDDYADISSSEDEDTSYNMRAREGTVVEIAPILDRVRRLRRAVAPCGCHCVVPTNVAVPSLSHRSRAFAASTAAASSSHRSAHQSVVANSSRTATFSDHQDDEEAEDDNANQSQDYDEIGTLQLQDAPCATQATPHRRRPPARHMPGTDALGRGKRRSKRI</sequence>
<feature type="region of interest" description="Disordered" evidence="1">
    <location>
        <begin position="116"/>
        <end position="203"/>
    </location>
</feature>
<evidence type="ECO:0000313" key="2">
    <source>
        <dbReference type="EMBL" id="RLM65362.1"/>
    </source>
</evidence>
<dbReference type="Proteomes" id="UP000275267">
    <property type="component" value="Unassembled WGS sequence"/>
</dbReference>
<dbReference type="AlphaFoldDB" id="A0A3L6PUI3"/>
<evidence type="ECO:0000256" key="1">
    <source>
        <dbReference type="SAM" id="MobiDB-lite"/>
    </source>
</evidence>
<proteinExistence type="predicted"/>
<comment type="caution">
    <text evidence="2">The sequence shown here is derived from an EMBL/GenBank/DDBJ whole genome shotgun (WGS) entry which is preliminary data.</text>
</comment>